<feature type="transmembrane region" description="Helical" evidence="1">
    <location>
        <begin position="184"/>
        <end position="201"/>
    </location>
</feature>
<feature type="transmembrane region" description="Helical" evidence="1">
    <location>
        <begin position="75"/>
        <end position="101"/>
    </location>
</feature>
<protein>
    <recommendedName>
        <fullName evidence="2">Peptidase M56 domain-containing protein</fullName>
    </recommendedName>
</protein>
<dbReference type="InterPro" id="IPR052173">
    <property type="entry name" value="Beta-lactam_resp_regulator"/>
</dbReference>
<dbReference type="Pfam" id="PF05569">
    <property type="entry name" value="Peptidase_M56"/>
    <property type="match status" value="1"/>
</dbReference>
<feature type="transmembrane region" description="Helical" evidence="1">
    <location>
        <begin position="6"/>
        <end position="25"/>
    </location>
</feature>
<feature type="transmembrane region" description="Helical" evidence="1">
    <location>
        <begin position="37"/>
        <end position="55"/>
    </location>
</feature>
<dbReference type="CDD" id="cd07341">
    <property type="entry name" value="M56_BlaR1_MecR1_like"/>
    <property type="match status" value="1"/>
</dbReference>
<evidence type="ECO:0000313" key="3">
    <source>
        <dbReference type="EMBL" id="MRJ47137.1"/>
    </source>
</evidence>
<feature type="transmembrane region" description="Helical" evidence="1">
    <location>
        <begin position="285"/>
        <end position="304"/>
    </location>
</feature>
<dbReference type="AlphaFoldDB" id="A0A844C9L2"/>
<evidence type="ECO:0000259" key="2">
    <source>
        <dbReference type="Pfam" id="PF05569"/>
    </source>
</evidence>
<keyword evidence="1" id="KW-0472">Membrane</keyword>
<gene>
    <name evidence="3" type="ORF">GF867_06130</name>
</gene>
<keyword evidence="1" id="KW-1133">Transmembrane helix</keyword>
<dbReference type="EMBL" id="WJQT01000006">
    <property type="protein sequence ID" value="MRJ47137.1"/>
    <property type="molecule type" value="Genomic_DNA"/>
</dbReference>
<keyword evidence="1" id="KW-0812">Transmembrane</keyword>
<comment type="caution">
    <text evidence="3">The sequence shown here is derived from an EMBL/GenBank/DDBJ whole genome shotgun (WGS) entry which is preliminary data.</text>
</comment>
<dbReference type="PANTHER" id="PTHR34978">
    <property type="entry name" value="POSSIBLE SENSOR-TRANSDUCER PROTEIN BLAR"/>
    <property type="match status" value="1"/>
</dbReference>
<evidence type="ECO:0000313" key="4">
    <source>
        <dbReference type="Proteomes" id="UP000440066"/>
    </source>
</evidence>
<dbReference type="PANTHER" id="PTHR34978:SF3">
    <property type="entry name" value="SLR0241 PROTEIN"/>
    <property type="match status" value="1"/>
</dbReference>
<evidence type="ECO:0000256" key="1">
    <source>
        <dbReference type="SAM" id="Phobius"/>
    </source>
</evidence>
<sequence>MNLSFKTIFISIVLSTPFILLQHYLMKKISNKSMISARILNLISLLFIFRMLLPVEYTYTISIYSKVIFPFVRDILIADLPLINTSLMMLFCILWGSVSFVKLIKQIKSLINFKKIVNYSYSVNFFNKTLPENYQKHKVRVLSEIKSPCVIGFIKPIILLPNTFFTETELTNILKHEYLHISRFDLIVKGIYEFLVIIYWWNPLMYIFREQFSTIIELRVDEELVENFSTEERIEYIQLMLKVQNEQNYSTKASDFALYFNAVSEEPLYQRSVNILNNNKFKPKLSTLVVLFLIGFYFSTSIIIEPYYENSTKRDESFLITKDNAYLFLNTNDEYELYVNDQLIQTIEDIKHESFNTLPIFKTKDDIKSETN</sequence>
<dbReference type="InterPro" id="IPR008756">
    <property type="entry name" value="Peptidase_M56"/>
</dbReference>
<dbReference type="Proteomes" id="UP000440066">
    <property type="component" value="Unassembled WGS sequence"/>
</dbReference>
<accession>A0A844C9L2</accession>
<proteinExistence type="predicted"/>
<name>A0A844C9L2_9LACT</name>
<reference evidence="3 4" key="1">
    <citation type="submission" date="2019-11" db="EMBL/GenBank/DDBJ databases">
        <title>Characterisation of Fundicoccus ignavus gen. nov. sp. nov., a novel genus of the family Aerococcaceae from bulk tank milk.</title>
        <authorList>
            <person name="Siebert A."/>
            <person name="Huptas C."/>
            <person name="Wenning M."/>
            <person name="Scherer S."/>
            <person name="Doll E.V."/>
        </authorList>
    </citation>
    <scope>NUCLEOTIDE SEQUENCE [LARGE SCALE GENOMIC DNA]</scope>
    <source>
        <strain evidence="3 4">DSM 109652</strain>
    </source>
</reference>
<feature type="domain" description="Peptidase M56" evidence="2">
    <location>
        <begin position="85"/>
        <end position="250"/>
    </location>
</feature>
<organism evidence="3 4">
    <name type="scientific">Fundicoccus ignavus</name>
    <dbReference type="NCBI Taxonomy" id="2664442"/>
    <lineage>
        <taxon>Bacteria</taxon>
        <taxon>Bacillati</taxon>
        <taxon>Bacillota</taxon>
        <taxon>Bacilli</taxon>
        <taxon>Lactobacillales</taxon>
        <taxon>Aerococcaceae</taxon>
        <taxon>Fundicoccus</taxon>
    </lineage>
</organism>